<evidence type="ECO:0000313" key="2">
    <source>
        <dbReference type="Proteomes" id="UP000286415"/>
    </source>
</evidence>
<comment type="caution">
    <text evidence="1">The sequence shown here is derived from an EMBL/GenBank/DDBJ whole genome shotgun (WGS) entry which is preliminary data.</text>
</comment>
<dbReference type="AlphaFoldDB" id="A0A8T1MRW6"/>
<keyword evidence="2" id="KW-1185">Reference proteome</keyword>
<proteinExistence type="predicted"/>
<reference evidence="1 2" key="2">
    <citation type="journal article" date="2021" name="Genomics">
        <title>High-quality reference genome for Clonorchis sinensis.</title>
        <authorList>
            <person name="Young N.D."/>
            <person name="Stroehlein A.J."/>
            <person name="Kinkar L."/>
            <person name="Wang T."/>
            <person name="Sohn W.M."/>
            <person name="Chang B.C.H."/>
            <person name="Kaur P."/>
            <person name="Weisz D."/>
            <person name="Dudchenko O."/>
            <person name="Aiden E.L."/>
            <person name="Korhonen P.K."/>
            <person name="Gasser R.B."/>
        </authorList>
    </citation>
    <scope>NUCLEOTIDE SEQUENCE [LARGE SCALE GENOMIC DNA]</scope>
    <source>
        <strain evidence="1">Cs-k2</strain>
    </source>
</reference>
<gene>
    <name evidence="1" type="ORF">CSKR_201594</name>
</gene>
<sequence>MDRLNTPNCGQPGNSYQWNCQNKRDYLSPSKLGGPIATCAQIDKSSKNLRIRSKSLLLVEHFEGARIDDARASNKLPASNSDMVVEFSGTKTKGLNLEEKEADGLITPTDPSCRIQKRLGDTVAKATWADKTQEPWCYTVAIMLVRNGGKQSD</sequence>
<dbReference type="Proteomes" id="UP000286415">
    <property type="component" value="Unassembled WGS sequence"/>
</dbReference>
<name>A0A8T1MRW6_CLOSI</name>
<protein>
    <submittedName>
        <fullName evidence="1">Uncharacterized protein</fullName>
    </submittedName>
</protein>
<dbReference type="EMBL" id="NIRI02000042">
    <property type="protein sequence ID" value="KAG5452114.1"/>
    <property type="molecule type" value="Genomic_DNA"/>
</dbReference>
<accession>A0A8T1MRW6</accession>
<evidence type="ECO:0000313" key="1">
    <source>
        <dbReference type="EMBL" id="KAG5452114.1"/>
    </source>
</evidence>
<reference evidence="1 2" key="1">
    <citation type="journal article" date="2018" name="Biotechnol. Adv.">
        <title>Improved genomic resources and new bioinformatic workflow for the carcinogenic parasite Clonorchis sinensis: Biotechnological implications.</title>
        <authorList>
            <person name="Wang D."/>
            <person name="Korhonen P.K."/>
            <person name="Gasser R.B."/>
            <person name="Young N.D."/>
        </authorList>
    </citation>
    <scope>NUCLEOTIDE SEQUENCE [LARGE SCALE GENOMIC DNA]</scope>
    <source>
        <strain evidence="1">Cs-k2</strain>
    </source>
</reference>
<organism evidence="1 2">
    <name type="scientific">Clonorchis sinensis</name>
    <name type="common">Chinese liver fluke</name>
    <dbReference type="NCBI Taxonomy" id="79923"/>
    <lineage>
        <taxon>Eukaryota</taxon>
        <taxon>Metazoa</taxon>
        <taxon>Spiralia</taxon>
        <taxon>Lophotrochozoa</taxon>
        <taxon>Platyhelminthes</taxon>
        <taxon>Trematoda</taxon>
        <taxon>Digenea</taxon>
        <taxon>Opisthorchiida</taxon>
        <taxon>Opisthorchiata</taxon>
        <taxon>Opisthorchiidae</taxon>
        <taxon>Clonorchis</taxon>
    </lineage>
</organism>